<dbReference type="PANTHER" id="PTHR23150">
    <property type="entry name" value="SULFATASE MODIFYING FACTOR 1, 2"/>
    <property type="match status" value="1"/>
</dbReference>
<dbReference type="GO" id="GO:0004672">
    <property type="term" value="F:protein kinase activity"/>
    <property type="evidence" value="ECO:0007669"/>
    <property type="project" value="InterPro"/>
</dbReference>
<dbReference type="EMBL" id="CP015839">
    <property type="protein sequence ID" value="ANG63978.1"/>
    <property type="molecule type" value="Genomic_DNA"/>
</dbReference>
<evidence type="ECO:0000256" key="1">
    <source>
        <dbReference type="SAM" id="MobiDB-lite"/>
    </source>
</evidence>
<dbReference type="Pfam" id="PF03781">
    <property type="entry name" value="FGE-sulfatase"/>
    <property type="match status" value="1"/>
</dbReference>
<feature type="transmembrane region" description="Helical" evidence="2">
    <location>
        <begin position="329"/>
        <end position="352"/>
    </location>
</feature>
<keyword evidence="2" id="KW-0472">Membrane</keyword>
<dbReference type="Gene3D" id="3.90.1580.10">
    <property type="entry name" value="paralog of FGE (formylglycine-generating enzyme)"/>
    <property type="match status" value="1"/>
</dbReference>
<name>A0A1A9F270_9GAMM</name>
<evidence type="ECO:0000256" key="2">
    <source>
        <dbReference type="SAM" id="Phobius"/>
    </source>
</evidence>
<dbReference type="RefSeq" id="WP_067385097.1">
    <property type="nucleotide sequence ID" value="NZ_CP015839.1"/>
</dbReference>
<protein>
    <recommendedName>
        <fullName evidence="3">Protein kinase domain-containing protein</fullName>
    </recommendedName>
</protein>
<evidence type="ECO:0000259" key="3">
    <source>
        <dbReference type="PROSITE" id="PS50011"/>
    </source>
</evidence>
<feature type="region of interest" description="Disordered" evidence="1">
    <location>
        <begin position="383"/>
        <end position="414"/>
    </location>
</feature>
<accession>A0A1A9F270</accession>
<organism evidence="4 5">
    <name type="scientific">Marinobacterium aestuarii</name>
    <dbReference type="NCBI Taxonomy" id="1821621"/>
    <lineage>
        <taxon>Bacteria</taxon>
        <taxon>Pseudomonadati</taxon>
        <taxon>Pseudomonadota</taxon>
        <taxon>Gammaproteobacteria</taxon>
        <taxon>Oceanospirillales</taxon>
        <taxon>Oceanospirillaceae</taxon>
        <taxon>Marinobacterium</taxon>
    </lineage>
</organism>
<dbReference type="STRING" id="1821621.A8C75_16875"/>
<dbReference type="Gene3D" id="3.30.200.20">
    <property type="entry name" value="Phosphorylase Kinase, domain 1"/>
    <property type="match status" value="1"/>
</dbReference>
<dbReference type="InterPro" id="IPR005532">
    <property type="entry name" value="SUMF_dom"/>
</dbReference>
<sequence length="666" mass="73045">MAWHAAQNGETEAHLDRSNPLLTQGLTLGPDHHRFQLSARLDAHPLGELWQARDLSTRPETSVTLLLIEPALLGNSAFVNAFKKQILLSKALKHPHVLASYGYFLDKSGQLFSAHEAVDGLTLAQLFARGQARKLAQAKQRALLGQLAQALDAGHQILRQPHGALSPDKVFINRQGGVKLFGFASQEALQAVGNPDDRSRRFQAPETDIPSRLSIPSDQYSLALISLQLLSGNLPAQAPGEFLDIESQTRPGKITPAQWPLFQQALATEPGERPKGATRWVQQLFNPPEQPSAALRPDSTNTPQQSAESTTTSSRFENLRRRLRGCFTLSRLAGGALFAGGLVLGIWFGLWLSQPAVNPLQQQLQRLAEQNAELSTALEALKNQSPVSPQPASSDSTVQPADKPAADRVRGDRTTPGGFFFDALEQGDYGPEMVHLPRGRFLMGSESRQSDDNEKPVHEVTISHGVALARHEVTFEDYDRFAAATGRTLPDDNGWGRGRQPVVNVSWSDASAYAQWLAGETGQPYRLPSEAEWEYAARAGTQGPYWWGDELGRSFAVCDECGSEWDGKQPAPVGSLDANPWGLFDLNGNVDEWVQDCYADNHEDASNNGSARQQSGCEYRVMRGGSWFDIGRLVRSSSRYRNPPAGSRSSWGFRVALDLPELPSQQ</sequence>
<dbReference type="KEGG" id="mars:A8C75_16875"/>
<dbReference type="PANTHER" id="PTHR23150:SF35">
    <property type="entry name" value="BLL6746 PROTEIN"/>
    <property type="match status" value="1"/>
</dbReference>
<dbReference type="SUPFAM" id="SSF56112">
    <property type="entry name" value="Protein kinase-like (PK-like)"/>
    <property type="match status" value="1"/>
</dbReference>
<feature type="region of interest" description="Disordered" evidence="1">
    <location>
        <begin position="288"/>
        <end position="315"/>
    </location>
</feature>
<evidence type="ECO:0000313" key="4">
    <source>
        <dbReference type="EMBL" id="ANG63978.1"/>
    </source>
</evidence>
<feature type="domain" description="Protein kinase" evidence="3">
    <location>
        <begin position="35"/>
        <end position="285"/>
    </location>
</feature>
<dbReference type="GO" id="GO:0005524">
    <property type="term" value="F:ATP binding"/>
    <property type="evidence" value="ECO:0007669"/>
    <property type="project" value="InterPro"/>
</dbReference>
<dbReference type="InterPro" id="IPR016187">
    <property type="entry name" value="CTDL_fold"/>
</dbReference>
<dbReference type="GO" id="GO:0120147">
    <property type="term" value="F:formylglycine-generating oxidase activity"/>
    <property type="evidence" value="ECO:0007669"/>
    <property type="project" value="TreeGrafter"/>
</dbReference>
<dbReference type="SMART" id="SM00220">
    <property type="entry name" value="S_TKc"/>
    <property type="match status" value="1"/>
</dbReference>
<dbReference type="InterPro" id="IPR000719">
    <property type="entry name" value="Prot_kinase_dom"/>
</dbReference>
<keyword evidence="2" id="KW-1133">Transmembrane helix</keyword>
<reference evidence="5" key="1">
    <citation type="submission" date="2016-05" db="EMBL/GenBank/DDBJ databases">
        <authorList>
            <person name="Baek K."/>
            <person name="Yang S.-J."/>
        </authorList>
    </citation>
    <scope>NUCLEOTIDE SEQUENCE [LARGE SCALE GENOMIC DNA]</scope>
    <source>
        <strain evidence="5">ST58-10</strain>
    </source>
</reference>
<keyword evidence="2" id="KW-0812">Transmembrane</keyword>
<dbReference type="SUPFAM" id="SSF56436">
    <property type="entry name" value="C-type lectin-like"/>
    <property type="match status" value="1"/>
</dbReference>
<proteinExistence type="predicted"/>
<dbReference type="InterPro" id="IPR042095">
    <property type="entry name" value="SUMF_sf"/>
</dbReference>
<dbReference type="InterPro" id="IPR011009">
    <property type="entry name" value="Kinase-like_dom_sf"/>
</dbReference>
<reference evidence="4 5" key="2">
    <citation type="journal article" date="2018" name="Int. J. Syst. Evol. Microbiol.">
        <title>Marinobacterium aestuarii sp. nov., a benzene-degrading marine bacterium isolated from estuary sediment.</title>
        <authorList>
            <person name="Bae S.S."/>
            <person name="Jung J."/>
            <person name="Chung D."/>
            <person name="Baek K."/>
        </authorList>
    </citation>
    <scope>NUCLEOTIDE SEQUENCE [LARGE SCALE GENOMIC DNA]</scope>
    <source>
        <strain evidence="4 5">ST58-10</strain>
    </source>
</reference>
<feature type="compositionally biased region" description="Basic and acidic residues" evidence="1">
    <location>
        <begin position="404"/>
        <end position="413"/>
    </location>
</feature>
<evidence type="ECO:0000313" key="5">
    <source>
        <dbReference type="Proteomes" id="UP000078070"/>
    </source>
</evidence>
<dbReference type="InterPro" id="IPR051043">
    <property type="entry name" value="Sulfatase_Mod_Factor_Kinase"/>
</dbReference>
<gene>
    <name evidence="4" type="ORF">A8C75_16875</name>
</gene>
<dbReference type="Gene3D" id="1.10.510.10">
    <property type="entry name" value="Transferase(Phosphotransferase) domain 1"/>
    <property type="match status" value="1"/>
</dbReference>
<dbReference type="AlphaFoldDB" id="A0A1A9F270"/>
<dbReference type="OrthoDB" id="9768004at2"/>
<feature type="compositionally biased region" description="Polar residues" evidence="1">
    <location>
        <begin position="298"/>
        <end position="315"/>
    </location>
</feature>
<keyword evidence="5" id="KW-1185">Reference proteome</keyword>
<dbReference type="Proteomes" id="UP000078070">
    <property type="component" value="Chromosome"/>
</dbReference>
<dbReference type="PROSITE" id="PS50011">
    <property type="entry name" value="PROTEIN_KINASE_DOM"/>
    <property type="match status" value="1"/>
</dbReference>
<feature type="compositionally biased region" description="Polar residues" evidence="1">
    <location>
        <begin position="383"/>
        <end position="399"/>
    </location>
</feature>